<sequence>MLSTIKELILRKQLQFDDFTLYGKYKLPNGGMETTDGGNTCCSLGLDSKSVSRMIKQQHA</sequence>
<organism evidence="1 2">
    <name type="scientific">Flemingia macrophylla</name>
    <dbReference type="NCBI Taxonomy" id="520843"/>
    <lineage>
        <taxon>Eukaryota</taxon>
        <taxon>Viridiplantae</taxon>
        <taxon>Streptophyta</taxon>
        <taxon>Embryophyta</taxon>
        <taxon>Tracheophyta</taxon>
        <taxon>Spermatophyta</taxon>
        <taxon>Magnoliopsida</taxon>
        <taxon>eudicotyledons</taxon>
        <taxon>Gunneridae</taxon>
        <taxon>Pentapetalae</taxon>
        <taxon>rosids</taxon>
        <taxon>fabids</taxon>
        <taxon>Fabales</taxon>
        <taxon>Fabaceae</taxon>
        <taxon>Papilionoideae</taxon>
        <taxon>50 kb inversion clade</taxon>
        <taxon>NPAAA clade</taxon>
        <taxon>indigoferoid/millettioid clade</taxon>
        <taxon>Phaseoleae</taxon>
        <taxon>Flemingia</taxon>
    </lineage>
</organism>
<dbReference type="EMBL" id="JBGMDY010000006">
    <property type="protein sequence ID" value="KAL2329625.1"/>
    <property type="molecule type" value="Genomic_DNA"/>
</dbReference>
<dbReference type="Proteomes" id="UP001603857">
    <property type="component" value="Unassembled WGS sequence"/>
</dbReference>
<reference evidence="1 2" key="1">
    <citation type="submission" date="2024-08" db="EMBL/GenBank/DDBJ databases">
        <title>Insights into the chromosomal genome structure of Flemingia macrophylla.</title>
        <authorList>
            <person name="Ding Y."/>
            <person name="Zhao Y."/>
            <person name="Bi W."/>
            <person name="Wu M."/>
            <person name="Zhao G."/>
            <person name="Gong Y."/>
            <person name="Li W."/>
            <person name="Zhang P."/>
        </authorList>
    </citation>
    <scope>NUCLEOTIDE SEQUENCE [LARGE SCALE GENOMIC DNA]</scope>
    <source>
        <strain evidence="1">DYQJB</strain>
        <tissue evidence="1">Leaf</tissue>
    </source>
</reference>
<comment type="caution">
    <text evidence="1">The sequence shown here is derived from an EMBL/GenBank/DDBJ whole genome shotgun (WGS) entry which is preliminary data.</text>
</comment>
<evidence type="ECO:0000313" key="1">
    <source>
        <dbReference type="EMBL" id="KAL2329625.1"/>
    </source>
</evidence>
<proteinExistence type="predicted"/>
<protein>
    <submittedName>
        <fullName evidence="1">Uncharacterized protein</fullName>
    </submittedName>
</protein>
<dbReference type="AlphaFoldDB" id="A0ABD1M1G7"/>
<evidence type="ECO:0000313" key="2">
    <source>
        <dbReference type="Proteomes" id="UP001603857"/>
    </source>
</evidence>
<keyword evidence="2" id="KW-1185">Reference proteome</keyword>
<gene>
    <name evidence="1" type="ORF">Fmac_017206</name>
</gene>
<name>A0ABD1M1G7_9FABA</name>
<accession>A0ABD1M1G7</accession>